<evidence type="ECO:0000256" key="4">
    <source>
        <dbReference type="ARBA" id="ARBA00023002"/>
    </source>
</evidence>
<proteinExistence type="inferred from homology"/>
<dbReference type="GO" id="GO:0071949">
    <property type="term" value="F:FAD binding"/>
    <property type="evidence" value="ECO:0007669"/>
    <property type="project" value="InterPro"/>
</dbReference>
<dbReference type="Gene3D" id="3.50.50.60">
    <property type="entry name" value="FAD/NAD(P)-binding domain"/>
    <property type="match status" value="1"/>
</dbReference>
<keyword evidence="5" id="KW-0503">Monooxygenase</keyword>
<keyword evidence="3" id="KW-0274">FAD</keyword>
<evidence type="ECO:0000256" key="2">
    <source>
        <dbReference type="ARBA" id="ARBA00022630"/>
    </source>
</evidence>
<evidence type="ECO:0000259" key="6">
    <source>
        <dbReference type="Pfam" id="PF01494"/>
    </source>
</evidence>
<dbReference type="PRINTS" id="PR00420">
    <property type="entry name" value="RNGMNOXGNASE"/>
</dbReference>
<dbReference type="Proteomes" id="UP000316270">
    <property type="component" value="Chromosome 15"/>
</dbReference>
<dbReference type="SUPFAM" id="SSF51905">
    <property type="entry name" value="FAD/NAD(P)-binding domain"/>
    <property type="match status" value="1"/>
</dbReference>
<dbReference type="AlphaFoldDB" id="A0A517LLB3"/>
<organism evidence="7 8">
    <name type="scientific">Venturia effusa</name>
    <dbReference type="NCBI Taxonomy" id="50376"/>
    <lineage>
        <taxon>Eukaryota</taxon>
        <taxon>Fungi</taxon>
        <taxon>Dikarya</taxon>
        <taxon>Ascomycota</taxon>
        <taxon>Pezizomycotina</taxon>
        <taxon>Dothideomycetes</taxon>
        <taxon>Pleosporomycetidae</taxon>
        <taxon>Venturiales</taxon>
        <taxon>Venturiaceae</taxon>
        <taxon>Venturia</taxon>
    </lineage>
</organism>
<name>A0A517LLB3_9PEZI</name>
<evidence type="ECO:0000256" key="3">
    <source>
        <dbReference type="ARBA" id="ARBA00022827"/>
    </source>
</evidence>
<dbReference type="InterPro" id="IPR050493">
    <property type="entry name" value="FAD-dep_Monooxygenase_BioMet"/>
</dbReference>
<dbReference type="PANTHER" id="PTHR13789:SF309">
    <property type="entry name" value="PUTATIVE (AFU_ORTHOLOGUE AFUA_6G14510)-RELATED"/>
    <property type="match status" value="1"/>
</dbReference>
<dbReference type="GO" id="GO:0004497">
    <property type="term" value="F:monooxygenase activity"/>
    <property type="evidence" value="ECO:0007669"/>
    <property type="project" value="UniProtKB-KW"/>
</dbReference>
<dbReference type="EMBL" id="CP042199">
    <property type="protein sequence ID" value="QDS76432.1"/>
    <property type="molecule type" value="Genomic_DNA"/>
</dbReference>
<keyword evidence="8" id="KW-1185">Reference proteome</keyword>
<evidence type="ECO:0000256" key="1">
    <source>
        <dbReference type="ARBA" id="ARBA00007992"/>
    </source>
</evidence>
<protein>
    <recommendedName>
        <fullName evidence="6">FAD-binding domain-containing protein</fullName>
    </recommendedName>
</protein>
<gene>
    <name evidence="7" type="ORF">FKW77_004336</name>
</gene>
<dbReference type="Pfam" id="PF01494">
    <property type="entry name" value="FAD_binding_3"/>
    <property type="match status" value="1"/>
</dbReference>
<keyword evidence="4" id="KW-0560">Oxidoreductase</keyword>
<reference evidence="7 8" key="1">
    <citation type="submission" date="2019-07" db="EMBL/GenBank/DDBJ databases">
        <title>Finished genome of Venturia effusa.</title>
        <authorList>
            <person name="Young C.A."/>
            <person name="Cox M.P."/>
            <person name="Ganley A.R.D."/>
            <person name="David W.J."/>
        </authorList>
    </citation>
    <scope>NUCLEOTIDE SEQUENCE [LARGE SCALE GENOMIC DNA]</scope>
    <source>
        <strain evidence="8">albino</strain>
    </source>
</reference>
<keyword evidence="2" id="KW-0285">Flavoprotein</keyword>
<dbReference type="PANTHER" id="PTHR13789">
    <property type="entry name" value="MONOOXYGENASE"/>
    <property type="match status" value="1"/>
</dbReference>
<dbReference type="OrthoDB" id="16820at2759"/>
<dbReference type="STRING" id="50376.A0A517LLB3"/>
<sequence>MPPALKLKITIIGAGIAGLTAAIALSRQGNIVTVYERRKNTNEQSGSGVQIQPTGVQILKSWGLEDELRKVAHESGEIKLRRWQNGEVIAVQSRRGQRGQWWGMRNDLRRFLYHAAVASGAVVHFGRKAKSVDLDTPAVTFDDGTNSAVRTAIHPNAKSKVLDQCVFQAQIPREAMYESQDTKELYDDPATHLWLGQDLFGLSSVSPVQSLYDFQLGFVNYTNKDDPNPAQLLESLTEAKYVNEQLSGWNLMVRSLFKKANKHLKWRIVEAPRLDTAGSSMGIEDAAVLAELLTHAVAIENVPHLTKCYDRARHARIEKVREYSDFMGKMMSYPDGKNQQHRDQMLRSFDPNQSLNAAPSMTAHYGSAEWMTWLDVFDVKETVKLALENAVDKERAKL</sequence>
<accession>A0A517LLB3</accession>
<evidence type="ECO:0000313" key="8">
    <source>
        <dbReference type="Proteomes" id="UP000316270"/>
    </source>
</evidence>
<evidence type="ECO:0000256" key="5">
    <source>
        <dbReference type="ARBA" id="ARBA00023033"/>
    </source>
</evidence>
<dbReference type="InterPro" id="IPR002938">
    <property type="entry name" value="FAD-bd"/>
</dbReference>
<dbReference type="InterPro" id="IPR036188">
    <property type="entry name" value="FAD/NAD-bd_sf"/>
</dbReference>
<evidence type="ECO:0000313" key="7">
    <source>
        <dbReference type="EMBL" id="QDS76432.1"/>
    </source>
</evidence>
<comment type="similarity">
    <text evidence="1">Belongs to the paxM FAD-dependent monooxygenase family.</text>
</comment>
<feature type="domain" description="FAD-binding" evidence="6">
    <location>
        <begin position="7"/>
        <end position="140"/>
    </location>
</feature>